<dbReference type="EMBL" id="PKPP01004691">
    <property type="protein sequence ID" value="PWA63204.1"/>
    <property type="molecule type" value="Genomic_DNA"/>
</dbReference>
<keyword evidence="3" id="KW-1185">Reference proteome</keyword>
<dbReference type="Pfam" id="PF00561">
    <property type="entry name" value="Abhydrolase_1"/>
    <property type="match status" value="1"/>
</dbReference>
<dbReference type="OrthoDB" id="7130006at2759"/>
<dbReference type="SUPFAM" id="SSF53474">
    <property type="entry name" value="alpha/beta-Hydrolases"/>
    <property type="match status" value="1"/>
</dbReference>
<dbReference type="AlphaFoldDB" id="A0A2U1MPS2"/>
<keyword evidence="2" id="KW-0378">Hydrolase</keyword>
<gene>
    <name evidence="2" type="ORF">CTI12_AA355060</name>
</gene>
<dbReference type="PRINTS" id="PR00412">
    <property type="entry name" value="EPOXHYDRLASE"/>
</dbReference>
<dbReference type="InterPro" id="IPR029058">
    <property type="entry name" value="AB_hydrolase_fold"/>
</dbReference>
<dbReference type="GO" id="GO:0016787">
    <property type="term" value="F:hydrolase activity"/>
    <property type="evidence" value="ECO:0007669"/>
    <property type="project" value="UniProtKB-KW"/>
</dbReference>
<dbReference type="InterPro" id="IPR000073">
    <property type="entry name" value="AB_hydrolase_1"/>
</dbReference>
<accession>A0A2U1MPS2</accession>
<name>A0A2U1MPS2_ARTAN</name>
<dbReference type="InterPro" id="IPR000639">
    <property type="entry name" value="Epox_hydrolase-like"/>
</dbReference>
<evidence type="ECO:0000313" key="3">
    <source>
        <dbReference type="Proteomes" id="UP000245207"/>
    </source>
</evidence>
<dbReference type="STRING" id="35608.A0A2U1MPS2"/>
<organism evidence="2 3">
    <name type="scientific">Artemisia annua</name>
    <name type="common">Sweet wormwood</name>
    <dbReference type="NCBI Taxonomy" id="35608"/>
    <lineage>
        <taxon>Eukaryota</taxon>
        <taxon>Viridiplantae</taxon>
        <taxon>Streptophyta</taxon>
        <taxon>Embryophyta</taxon>
        <taxon>Tracheophyta</taxon>
        <taxon>Spermatophyta</taxon>
        <taxon>Magnoliopsida</taxon>
        <taxon>eudicotyledons</taxon>
        <taxon>Gunneridae</taxon>
        <taxon>Pentapetalae</taxon>
        <taxon>asterids</taxon>
        <taxon>campanulids</taxon>
        <taxon>Asterales</taxon>
        <taxon>Asteraceae</taxon>
        <taxon>Asteroideae</taxon>
        <taxon>Anthemideae</taxon>
        <taxon>Artemisiinae</taxon>
        <taxon>Artemisia</taxon>
    </lineage>
</organism>
<comment type="caution">
    <text evidence="2">The sequence shown here is derived from an EMBL/GenBank/DDBJ whole genome shotgun (WGS) entry which is preliminary data.</text>
</comment>
<evidence type="ECO:0000313" key="2">
    <source>
        <dbReference type="EMBL" id="PWA63204.1"/>
    </source>
</evidence>
<reference evidence="2 3" key="1">
    <citation type="journal article" date="2018" name="Mol. Plant">
        <title>The genome of Artemisia annua provides insight into the evolution of Asteraceae family and artemisinin biosynthesis.</title>
        <authorList>
            <person name="Shen Q."/>
            <person name="Zhang L."/>
            <person name="Liao Z."/>
            <person name="Wang S."/>
            <person name="Yan T."/>
            <person name="Shi P."/>
            <person name="Liu M."/>
            <person name="Fu X."/>
            <person name="Pan Q."/>
            <person name="Wang Y."/>
            <person name="Lv Z."/>
            <person name="Lu X."/>
            <person name="Zhang F."/>
            <person name="Jiang W."/>
            <person name="Ma Y."/>
            <person name="Chen M."/>
            <person name="Hao X."/>
            <person name="Li L."/>
            <person name="Tang Y."/>
            <person name="Lv G."/>
            <person name="Zhou Y."/>
            <person name="Sun X."/>
            <person name="Brodelius P.E."/>
            <person name="Rose J.K.C."/>
            <person name="Tang K."/>
        </authorList>
    </citation>
    <scope>NUCLEOTIDE SEQUENCE [LARGE SCALE GENOMIC DNA]</scope>
    <source>
        <strain evidence="3">cv. Huhao1</strain>
        <tissue evidence="2">Leaf</tissue>
    </source>
</reference>
<feature type="domain" description="AB hydrolase-1" evidence="1">
    <location>
        <begin position="28"/>
        <end position="99"/>
    </location>
</feature>
<sequence>MNLVQLVLVFSLVKYNRIGITAHEKNGVFVVGHDWGATAAWHLSLFMPDRVKGMVAICVPFFPRNPDMKPTQFFKSFGDDLYISQFQLDHEDSISLSKAAATMIVTQPKVGMSQLKLEDEVQEELKRVTGKFFLDVTVINRTKKKRFRICVWIWKQWATLNLRNVHRTILLAQNKASRHKQTLRSHQPRLGWMCWVTVAVNTVIEDENKFLAHIIKSTNMKCLTAPNTNQHVRFTTEDLTLRIDETQPLYYNKCRTCGRKLVEGFPHWHCQEPGEEPLPNPSHATTASKPLKLTKLQRQQSHALAQDRLYVTKCTDVLAELENKNPNTLPNALRNLENIKHVFTWNTDAWWYGSGTTSLYQSHHWVLAILPNGEALGILADTTTRLY</sequence>
<evidence type="ECO:0000259" key="1">
    <source>
        <dbReference type="Pfam" id="PF00561"/>
    </source>
</evidence>
<proteinExistence type="predicted"/>
<protein>
    <submittedName>
        <fullName evidence="2">Alpha/beta-Hydrolases superfamily protein</fullName>
    </submittedName>
</protein>
<dbReference type="Proteomes" id="UP000245207">
    <property type="component" value="Unassembled WGS sequence"/>
</dbReference>
<dbReference type="Gene3D" id="3.40.50.1820">
    <property type="entry name" value="alpha/beta hydrolase"/>
    <property type="match status" value="1"/>
</dbReference>